<dbReference type="Pfam" id="PF07760">
    <property type="entry name" value="DUF1616"/>
    <property type="match status" value="1"/>
</dbReference>
<reference evidence="3 4" key="1">
    <citation type="journal article" date="2016" name="ISME J.">
        <title>Chasing the elusive Euryarchaeota class WSA2: genomes reveal a uniquely fastidious methyl-reducing methanogen.</title>
        <authorList>
            <person name="Nobu M.K."/>
            <person name="Narihiro T."/>
            <person name="Kuroda K."/>
            <person name="Mei R."/>
            <person name="Liu W.T."/>
        </authorList>
    </citation>
    <scope>NUCLEOTIDE SEQUENCE [LARGE SCALE GENOMIC DNA]</scope>
    <source>
        <strain evidence="3">U1lsi0528_Bin055</strain>
    </source>
</reference>
<keyword evidence="1" id="KW-0472">Membrane</keyword>
<dbReference type="InterPro" id="IPR011674">
    <property type="entry name" value="DUF1616"/>
</dbReference>
<feature type="transmembrane region" description="Helical" evidence="1">
    <location>
        <begin position="37"/>
        <end position="61"/>
    </location>
</feature>
<feature type="transmembrane region" description="Helical" evidence="1">
    <location>
        <begin position="67"/>
        <end position="86"/>
    </location>
</feature>
<evidence type="ECO:0000256" key="1">
    <source>
        <dbReference type="SAM" id="Phobius"/>
    </source>
</evidence>
<comment type="caution">
    <text evidence="3">The sequence shown here is derived from an EMBL/GenBank/DDBJ whole genome shotgun (WGS) entry which is preliminary data.</text>
</comment>
<keyword evidence="1" id="KW-1133">Transmembrane helix</keyword>
<dbReference type="AlphaFoldDB" id="A0A150IS68"/>
<dbReference type="EMBL" id="LNGC01000141">
    <property type="protein sequence ID" value="KYC47879.1"/>
    <property type="molecule type" value="Genomic_DNA"/>
</dbReference>
<accession>A0A150IS68</accession>
<organism evidence="3 4">
    <name type="scientific">Candidatus Methanofastidiosum methylothiophilum</name>
    <dbReference type="NCBI Taxonomy" id="1705564"/>
    <lineage>
        <taxon>Archaea</taxon>
        <taxon>Methanobacteriati</taxon>
        <taxon>Methanobacteriota</taxon>
        <taxon>Stenosarchaea group</taxon>
        <taxon>Candidatus Methanofastidiosia</taxon>
        <taxon>Candidatus Methanofastidiosales</taxon>
        <taxon>Candidatus Methanofastidiosaceae</taxon>
        <taxon>Candidatus Methanofastidiosum</taxon>
    </lineage>
</organism>
<proteinExistence type="predicted"/>
<protein>
    <recommendedName>
        <fullName evidence="2">DUF1616 domain-containing protein</fullName>
    </recommendedName>
</protein>
<dbReference type="Proteomes" id="UP000075398">
    <property type="component" value="Unassembled WGS sequence"/>
</dbReference>
<evidence type="ECO:0000259" key="2">
    <source>
        <dbReference type="Pfam" id="PF07760"/>
    </source>
</evidence>
<feature type="domain" description="DUF1616" evidence="2">
    <location>
        <begin position="3"/>
        <end position="90"/>
    </location>
</feature>
<evidence type="ECO:0000313" key="3">
    <source>
        <dbReference type="EMBL" id="KYC47879.1"/>
    </source>
</evidence>
<gene>
    <name evidence="3" type="ORF">AMQ22_01917</name>
</gene>
<name>A0A150IS68_9EURY</name>
<sequence>MTIQMLAGSLLVLFVPGLAWTYALFDKEIDLIERIALSIGLSLVMVPLSLFFLFNLLGIRINFENSVYMILLLTLAALFVVIFRRYNIVRSKNK</sequence>
<keyword evidence="1" id="KW-0812">Transmembrane</keyword>
<feature type="transmembrane region" description="Helical" evidence="1">
    <location>
        <begin position="6"/>
        <end position="25"/>
    </location>
</feature>
<evidence type="ECO:0000313" key="4">
    <source>
        <dbReference type="Proteomes" id="UP000075398"/>
    </source>
</evidence>